<dbReference type="PANTHER" id="PTHR14882:SF1">
    <property type="entry name" value="CCDC92 DOMAIN-CONTAINING PROTEIN"/>
    <property type="match status" value="1"/>
</dbReference>
<name>A0AA85FPL9_9TREM</name>
<protein>
    <submittedName>
        <fullName evidence="6">CCDC92 domain-containing protein</fullName>
    </submittedName>
</protein>
<evidence type="ECO:0000256" key="1">
    <source>
        <dbReference type="ARBA" id="ARBA00023054"/>
    </source>
</evidence>
<evidence type="ECO:0000313" key="6">
    <source>
        <dbReference type="WBParaSite" id="SRDH1_58980.2"/>
    </source>
</evidence>
<proteinExistence type="predicted"/>
<evidence type="ECO:0000259" key="4">
    <source>
        <dbReference type="Pfam" id="PF14916"/>
    </source>
</evidence>
<dbReference type="AlphaFoldDB" id="A0AA85FPL9"/>
<evidence type="ECO:0000256" key="2">
    <source>
        <dbReference type="SAM" id="Coils"/>
    </source>
</evidence>
<evidence type="ECO:0000313" key="5">
    <source>
        <dbReference type="Proteomes" id="UP000050792"/>
    </source>
</evidence>
<dbReference type="InterPro" id="IPR040370">
    <property type="entry name" value="CCDC74A/CCDC74B/CCDC92"/>
</dbReference>
<dbReference type="Proteomes" id="UP000050792">
    <property type="component" value="Unassembled WGS sequence"/>
</dbReference>
<evidence type="ECO:0000256" key="3">
    <source>
        <dbReference type="SAM" id="MobiDB-lite"/>
    </source>
</evidence>
<feature type="domain" description="CCDC92/74 N-terminal" evidence="4">
    <location>
        <begin position="48"/>
        <end position="86"/>
    </location>
</feature>
<dbReference type="PANTHER" id="PTHR14882">
    <property type="entry name" value="COILED-COIL DOMAIN-CONTAINING 74A"/>
    <property type="match status" value="1"/>
</dbReference>
<feature type="compositionally biased region" description="Basic residues" evidence="3">
    <location>
        <begin position="416"/>
        <end position="429"/>
    </location>
</feature>
<accession>A0AA85FPL9</accession>
<keyword evidence="1 2" id="KW-0175">Coiled coil</keyword>
<reference evidence="5" key="1">
    <citation type="submission" date="2022-06" db="EMBL/GenBank/DDBJ databases">
        <authorList>
            <person name="Berger JAMES D."/>
            <person name="Berger JAMES D."/>
        </authorList>
    </citation>
    <scope>NUCLEOTIDE SEQUENCE [LARGE SCALE GENOMIC DNA]</scope>
</reference>
<feature type="coiled-coil region" evidence="2">
    <location>
        <begin position="56"/>
        <end position="140"/>
    </location>
</feature>
<sequence length="436" mass="49444">MIVLNNFPTKTDALGDKKVETIMSPSSKREAPVISPSKLGDDSRKVLLDKSIAFLQKQHESMLKGLHQEIESLKRINKDLQYRLVMCTCSAGYSDDYLPQNKTKEENSLKQEISILREDLENERKKNARLMQQLEELQVSHNPVKGLPRFACKNGRLSTYSEQKNISKNDEMFQSLNKSQTHHDNSEFLKGCQDVSNKNADFITDTVTVNKNPIAPTTGTLSVNKLIPTTSHSVPNKSSTTLSIPGNNLLTKRSILHSYDNEHVFEKQEEEIIESNDELINTHLLPFRLPALSLRKPLIQASLSNEQYKINTNNTKHSPTRGSLKNEEIFNSELKITRPIRSATGHNNNSATTLEASINNLQTKSIGSKTSHDLQQQLHDLNLRKVTQAYSIGLKPFLPSLTKPADVMMNRQNDRHQKKSTKSLQRKRTQQNIQPF</sequence>
<dbReference type="Pfam" id="PF14916">
    <property type="entry name" value="CCDC92"/>
    <property type="match status" value="1"/>
</dbReference>
<organism evidence="5 6">
    <name type="scientific">Schistosoma rodhaini</name>
    <dbReference type="NCBI Taxonomy" id="6188"/>
    <lineage>
        <taxon>Eukaryota</taxon>
        <taxon>Metazoa</taxon>
        <taxon>Spiralia</taxon>
        <taxon>Lophotrochozoa</taxon>
        <taxon>Platyhelminthes</taxon>
        <taxon>Trematoda</taxon>
        <taxon>Digenea</taxon>
        <taxon>Strigeidida</taxon>
        <taxon>Schistosomatoidea</taxon>
        <taxon>Schistosomatidae</taxon>
        <taxon>Schistosoma</taxon>
    </lineage>
</organism>
<reference evidence="6" key="2">
    <citation type="submission" date="2023-11" db="UniProtKB">
        <authorList>
            <consortium name="WormBaseParasite"/>
        </authorList>
    </citation>
    <scope>IDENTIFICATION</scope>
</reference>
<dbReference type="InterPro" id="IPR039496">
    <property type="entry name" value="CCDC92/74_N"/>
</dbReference>
<keyword evidence="5" id="KW-1185">Reference proteome</keyword>
<dbReference type="WBParaSite" id="SRDH1_58980.2">
    <property type="protein sequence ID" value="SRDH1_58980.2"/>
    <property type="gene ID" value="SRDH1_58980"/>
</dbReference>
<feature type="region of interest" description="Disordered" evidence="3">
    <location>
        <begin position="413"/>
        <end position="436"/>
    </location>
</feature>